<organism evidence="2 3">
    <name type="scientific">Sphingomonas plantiphila</name>
    <dbReference type="NCBI Taxonomy" id="3163295"/>
    <lineage>
        <taxon>Bacteria</taxon>
        <taxon>Pseudomonadati</taxon>
        <taxon>Pseudomonadota</taxon>
        <taxon>Alphaproteobacteria</taxon>
        <taxon>Sphingomonadales</taxon>
        <taxon>Sphingomonadaceae</taxon>
        <taxon>Sphingomonas</taxon>
    </lineage>
</organism>
<sequence>MIDLVFRSTREEQLILGALLLVAGLLIMPAAAGLLLKAVVGLNIAVLGELSDWQVQVSNWVGALFAVVSVVVAIRGAIFLSTAAAATAGLVRAPWQ</sequence>
<feature type="transmembrane region" description="Helical" evidence="1">
    <location>
        <begin position="14"/>
        <end position="40"/>
    </location>
</feature>
<accession>A0ABW8YMX4</accession>
<gene>
    <name evidence="2" type="ORF">ABS767_06155</name>
</gene>
<feature type="transmembrane region" description="Helical" evidence="1">
    <location>
        <begin position="60"/>
        <end position="91"/>
    </location>
</feature>
<comment type="caution">
    <text evidence="2">The sequence shown here is derived from an EMBL/GenBank/DDBJ whole genome shotgun (WGS) entry which is preliminary data.</text>
</comment>
<dbReference type="RefSeq" id="WP_408077476.1">
    <property type="nucleotide sequence ID" value="NZ_JBELQC010000001.1"/>
</dbReference>
<proteinExistence type="predicted"/>
<dbReference type="EMBL" id="JBELQC010000001">
    <property type="protein sequence ID" value="MFL9840541.1"/>
    <property type="molecule type" value="Genomic_DNA"/>
</dbReference>
<reference evidence="2 3" key="1">
    <citation type="submission" date="2024-06" db="EMBL/GenBank/DDBJ databases">
        <authorList>
            <person name="Kaempfer P."/>
            <person name="Viver T."/>
        </authorList>
    </citation>
    <scope>NUCLEOTIDE SEQUENCE [LARGE SCALE GENOMIC DNA]</scope>
    <source>
        <strain evidence="2 3">ST-64</strain>
    </source>
</reference>
<evidence type="ECO:0000256" key="1">
    <source>
        <dbReference type="SAM" id="Phobius"/>
    </source>
</evidence>
<name>A0ABW8YMX4_9SPHN</name>
<keyword evidence="1" id="KW-0812">Transmembrane</keyword>
<keyword evidence="3" id="KW-1185">Reference proteome</keyword>
<evidence type="ECO:0000313" key="2">
    <source>
        <dbReference type="EMBL" id="MFL9840541.1"/>
    </source>
</evidence>
<dbReference type="Proteomes" id="UP001629244">
    <property type="component" value="Unassembled WGS sequence"/>
</dbReference>
<keyword evidence="1" id="KW-0472">Membrane</keyword>
<keyword evidence="1" id="KW-1133">Transmembrane helix</keyword>
<protein>
    <submittedName>
        <fullName evidence="2">Uncharacterized protein</fullName>
    </submittedName>
</protein>
<evidence type="ECO:0000313" key="3">
    <source>
        <dbReference type="Proteomes" id="UP001629244"/>
    </source>
</evidence>